<feature type="compositionally biased region" description="Basic and acidic residues" evidence="1">
    <location>
        <begin position="296"/>
        <end position="312"/>
    </location>
</feature>
<proteinExistence type="predicted"/>
<feature type="region of interest" description="Disordered" evidence="1">
    <location>
        <begin position="163"/>
        <end position="202"/>
    </location>
</feature>
<feature type="compositionally biased region" description="Basic and acidic residues" evidence="1">
    <location>
        <begin position="175"/>
        <end position="202"/>
    </location>
</feature>
<evidence type="ECO:0000256" key="1">
    <source>
        <dbReference type="SAM" id="MobiDB-lite"/>
    </source>
</evidence>
<evidence type="ECO:0000313" key="2">
    <source>
        <dbReference type="EMBL" id="KIY94180.1"/>
    </source>
</evidence>
<dbReference type="EMBL" id="KK104265">
    <property type="protein sequence ID" value="KIY94180.1"/>
    <property type="molecule type" value="Genomic_DNA"/>
</dbReference>
<dbReference type="KEGG" id="mng:MNEG_13782"/>
<organism evidence="2 3">
    <name type="scientific">Monoraphidium neglectum</name>
    <dbReference type="NCBI Taxonomy" id="145388"/>
    <lineage>
        <taxon>Eukaryota</taxon>
        <taxon>Viridiplantae</taxon>
        <taxon>Chlorophyta</taxon>
        <taxon>core chlorophytes</taxon>
        <taxon>Chlorophyceae</taxon>
        <taxon>CS clade</taxon>
        <taxon>Sphaeropleales</taxon>
        <taxon>Selenastraceae</taxon>
        <taxon>Monoraphidium</taxon>
    </lineage>
</organism>
<feature type="region of interest" description="Disordered" evidence="1">
    <location>
        <begin position="291"/>
        <end position="312"/>
    </location>
</feature>
<keyword evidence="3" id="KW-1185">Reference proteome</keyword>
<reference evidence="2 3" key="1">
    <citation type="journal article" date="2013" name="BMC Genomics">
        <title>Reconstruction of the lipid metabolism for the microalga Monoraphidium neglectum from its genome sequence reveals characteristics suitable for biofuel production.</title>
        <authorList>
            <person name="Bogen C."/>
            <person name="Al-Dilaimi A."/>
            <person name="Albersmeier A."/>
            <person name="Wichmann J."/>
            <person name="Grundmann M."/>
            <person name="Rupp O."/>
            <person name="Lauersen K.J."/>
            <person name="Blifernez-Klassen O."/>
            <person name="Kalinowski J."/>
            <person name="Goesmann A."/>
            <person name="Mussgnug J.H."/>
            <person name="Kruse O."/>
        </authorList>
    </citation>
    <scope>NUCLEOTIDE SEQUENCE [LARGE SCALE GENOMIC DNA]</scope>
    <source>
        <strain evidence="2 3">SAG 48.87</strain>
    </source>
</reference>
<name>A0A0D2MGM3_9CHLO</name>
<dbReference type="Proteomes" id="UP000054498">
    <property type="component" value="Unassembled WGS sequence"/>
</dbReference>
<evidence type="ECO:0000313" key="3">
    <source>
        <dbReference type="Proteomes" id="UP000054498"/>
    </source>
</evidence>
<dbReference type="GeneID" id="25731279"/>
<protein>
    <submittedName>
        <fullName evidence="2">Uncharacterized protein</fullName>
    </submittedName>
</protein>
<gene>
    <name evidence="2" type="ORF">MNEG_13782</name>
</gene>
<feature type="region of interest" description="Disordered" evidence="1">
    <location>
        <begin position="241"/>
        <end position="274"/>
    </location>
</feature>
<feature type="compositionally biased region" description="Basic and acidic residues" evidence="1">
    <location>
        <begin position="241"/>
        <end position="266"/>
    </location>
</feature>
<dbReference type="RefSeq" id="XP_013893200.1">
    <property type="nucleotide sequence ID" value="XM_014037746.1"/>
</dbReference>
<sequence length="312" mass="35294">MSASAGTVSASVKARARILYRDAAAAEKGKQSKYRGLWEFVGRAGEPSLWACVVAGPNGYGLEHVEADSFVALKWEPLLLMRGFCSEGEAALAYDLARLWLRLHAPGGHTRASLRAAAWNLRCMKPWEPDGPALRPLERIGLDRPQDARAKIRALTRKLLPSLPRGILPKPRQSQVDRLERERAVRKAAQRREDARRRVKEKAEWRKFEEERAARGPVTDEDRREMEAERERMWAVFRRDSRRAAADRKRKRAAAEERADRAEARRAARRALRGPVAAYMEGRLPRGMPAAAARLQAERKRTRAEAARARGA</sequence>
<accession>A0A0D2MGM3</accession>
<dbReference type="AlphaFoldDB" id="A0A0D2MGM3"/>